<gene>
    <name evidence="1" type="primary">ORF64935</name>
</gene>
<evidence type="ECO:0000313" key="1">
    <source>
        <dbReference type="EMBL" id="CEK68063.1"/>
    </source>
</evidence>
<reference evidence="1" key="1">
    <citation type="submission" date="2014-12" db="EMBL/GenBank/DDBJ databases">
        <title>Insight into the proteome of Arion vulgaris.</title>
        <authorList>
            <person name="Aradska J."/>
            <person name="Bulat T."/>
            <person name="Smidak R."/>
            <person name="Sarate P."/>
            <person name="Gangsoo J."/>
            <person name="Sialana F."/>
            <person name="Bilban M."/>
            <person name="Lubec G."/>
        </authorList>
    </citation>
    <scope>NUCLEOTIDE SEQUENCE</scope>
    <source>
        <tissue evidence="1">Skin</tissue>
    </source>
</reference>
<proteinExistence type="predicted"/>
<dbReference type="AlphaFoldDB" id="A0A0B6ZHQ3"/>
<sequence>NVALTYWTILSHEPAEKDHVTFRDKLPIHACKSQWPILLQFSSMITLTSISDENCNEDYKPSFVLYNNR</sequence>
<dbReference type="EMBL" id="HACG01021198">
    <property type="protein sequence ID" value="CEK68063.1"/>
    <property type="molecule type" value="Transcribed_RNA"/>
</dbReference>
<organism evidence="1">
    <name type="scientific">Arion vulgaris</name>
    <dbReference type="NCBI Taxonomy" id="1028688"/>
    <lineage>
        <taxon>Eukaryota</taxon>
        <taxon>Metazoa</taxon>
        <taxon>Spiralia</taxon>
        <taxon>Lophotrochozoa</taxon>
        <taxon>Mollusca</taxon>
        <taxon>Gastropoda</taxon>
        <taxon>Heterobranchia</taxon>
        <taxon>Euthyneura</taxon>
        <taxon>Panpulmonata</taxon>
        <taxon>Eupulmonata</taxon>
        <taxon>Stylommatophora</taxon>
        <taxon>Helicina</taxon>
        <taxon>Arionoidea</taxon>
        <taxon>Arionidae</taxon>
        <taxon>Arion</taxon>
    </lineage>
</organism>
<feature type="non-terminal residue" evidence="1">
    <location>
        <position position="1"/>
    </location>
</feature>
<accession>A0A0B6ZHQ3</accession>
<name>A0A0B6ZHQ3_9EUPU</name>
<protein>
    <submittedName>
        <fullName evidence="1">Uncharacterized protein</fullName>
    </submittedName>
</protein>